<dbReference type="InterPro" id="IPR003663">
    <property type="entry name" value="Sugar/inositol_transpt"/>
</dbReference>
<dbReference type="GO" id="GO:0016020">
    <property type="term" value="C:membrane"/>
    <property type="evidence" value="ECO:0007669"/>
    <property type="project" value="UniProtKB-SubCell"/>
</dbReference>
<evidence type="ECO:0000313" key="11">
    <source>
        <dbReference type="Proteomes" id="UP000664132"/>
    </source>
</evidence>
<dbReference type="SUPFAM" id="SSF103473">
    <property type="entry name" value="MFS general substrate transporter"/>
    <property type="match status" value="1"/>
</dbReference>
<sequence>MGSRQSYPRQYVSRLVPSHPTLVLIMIVATSVADSVLLGYDSSLMGSLNVMPTYTSYFTLNTATKSLNTGIAYLGGTVSAVGAGFLTDWRGRREAIFWSCVITLIGAVLMSSATHIAMFIVGRFIIGMGLGVAATATPTYVAETCPPKHRAFALGLYYSCWGVGTMIAAGICYRTQHLSSTWAWRTPALVQVGPSIITAMVLLFVPESPRWLVNQDRHAEALEVLAIVNAEGDKDDPMVLLQYREITDTIAWEKGEGGQLKLKQAMTNPLNRKRLIIAISFSAMVMLPGTNIVTYYFGTMLEQAGIINPTTQLEINIILTAWSFVIAVVSSYFADKFGRKMLCCLSLGGQVIAFYLVGGLTSVYGHSTHTSGIYATIAMIFIYNGMYSFGITPLTVLYPPEVLSYKIRATGMGLYTMTTKLCGLFVTMVFPFALDAIGWKTYIINASFDILMILFVIFYWVETKGLTLEEVDERFDGVKHSSVPDLEELETGKVDIVLEGLEPVTHVATSRSAKKE</sequence>
<dbReference type="PANTHER" id="PTHR48022">
    <property type="entry name" value="PLASTIDIC GLUCOSE TRANSPORTER 4"/>
    <property type="match status" value="1"/>
</dbReference>
<evidence type="ECO:0000256" key="3">
    <source>
        <dbReference type="ARBA" id="ARBA00022448"/>
    </source>
</evidence>
<evidence type="ECO:0000256" key="1">
    <source>
        <dbReference type="ARBA" id="ARBA00004141"/>
    </source>
</evidence>
<keyword evidence="5 8" id="KW-1133">Transmembrane helix</keyword>
<feature type="transmembrane region" description="Helical" evidence="8">
    <location>
        <begin position="70"/>
        <end position="89"/>
    </location>
</feature>
<feature type="transmembrane region" description="Helical" evidence="8">
    <location>
        <begin position="21"/>
        <end position="40"/>
    </location>
</feature>
<dbReference type="PANTHER" id="PTHR48022:SF31">
    <property type="entry name" value="HEXOSE TRANSPORTER"/>
    <property type="match status" value="1"/>
</dbReference>
<dbReference type="InterPro" id="IPR050360">
    <property type="entry name" value="MFS_Sugar_Transporters"/>
</dbReference>
<evidence type="ECO:0000256" key="7">
    <source>
        <dbReference type="RuleBase" id="RU003346"/>
    </source>
</evidence>
<proteinExistence type="inferred from homology"/>
<feature type="transmembrane region" description="Helical" evidence="8">
    <location>
        <begin position="188"/>
        <end position="205"/>
    </location>
</feature>
<feature type="transmembrane region" description="Helical" evidence="8">
    <location>
        <begin position="341"/>
        <end position="361"/>
    </location>
</feature>
<comment type="caution">
    <text evidence="10">The sequence shown here is derived from an EMBL/GenBank/DDBJ whole genome shotgun (WGS) entry which is preliminary data.</text>
</comment>
<feature type="transmembrane region" description="Helical" evidence="8">
    <location>
        <begin position="124"/>
        <end position="142"/>
    </location>
</feature>
<dbReference type="InterPro" id="IPR005829">
    <property type="entry name" value="Sugar_transporter_CS"/>
</dbReference>
<feature type="transmembrane region" description="Helical" evidence="8">
    <location>
        <begin position="96"/>
        <end position="118"/>
    </location>
</feature>
<dbReference type="PRINTS" id="PR00171">
    <property type="entry name" value="SUGRTRNSPORT"/>
</dbReference>
<dbReference type="AlphaFoldDB" id="A0A8H7TD07"/>
<dbReference type="Gene3D" id="1.20.1250.20">
    <property type="entry name" value="MFS general substrate transporter like domains"/>
    <property type="match status" value="1"/>
</dbReference>
<dbReference type="InterPro" id="IPR005828">
    <property type="entry name" value="MFS_sugar_transport-like"/>
</dbReference>
<dbReference type="OrthoDB" id="4540492at2759"/>
<accession>A0A8H7TD07</accession>
<feature type="transmembrane region" description="Helical" evidence="8">
    <location>
        <begin position="154"/>
        <end position="176"/>
    </location>
</feature>
<dbReference type="NCBIfam" id="TIGR00879">
    <property type="entry name" value="SP"/>
    <property type="match status" value="1"/>
</dbReference>
<dbReference type="PROSITE" id="PS50850">
    <property type="entry name" value="MFS"/>
    <property type="match status" value="1"/>
</dbReference>
<evidence type="ECO:0000313" key="10">
    <source>
        <dbReference type="EMBL" id="KAG4417226.1"/>
    </source>
</evidence>
<dbReference type="InterPro" id="IPR020846">
    <property type="entry name" value="MFS_dom"/>
</dbReference>
<feature type="transmembrane region" description="Helical" evidence="8">
    <location>
        <begin position="275"/>
        <end position="297"/>
    </location>
</feature>
<protein>
    <recommendedName>
        <fullName evidence="9">Major facilitator superfamily (MFS) profile domain-containing protein</fullName>
    </recommendedName>
</protein>
<evidence type="ECO:0000256" key="5">
    <source>
        <dbReference type="ARBA" id="ARBA00022989"/>
    </source>
</evidence>
<evidence type="ECO:0000259" key="9">
    <source>
        <dbReference type="PROSITE" id="PS50850"/>
    </source>
</evidence>
<dbReference type="FunFam" id="1.20.1250.20:FF:000134">
    <property type="entry name" value="MFS sugar transporter protein"/>
    <property type="match status" value="1"/>
</dbReference>
<evidence type="ECO:0000256" key="6">
    <source>
        <dbReference type="ARBA" id="ARBA00023136"/>
    </source>
</evidence>
<dbReference type="InterPro" id="IPR036259">
    <property type="entry name" value="MFS_trans_sf"/>
</dbReference>
<dbReference type="Pfam" id="PF00083">
    <property type="entry name" value="Sugar_tr"/>
    <property type="match status" value="1"/>
</dbReference>
<feature type="transmembrane region" description="Helical" evidence="8">
    <location>
        <begin position="442"/>
        <end position="461"/>
    </location>
</feature>
<keyword evidence="6 8" id="KW-0472">Membrane</keyword>
<dbReference type="PROSITE" id="PS00216">
    <property type="entry name" value="SUGAR_TRANSPORT_1"/>
    <property type="match status" value="1"/>
</dbReference>
<feature type="transmembrane region" description="Helical" evidence="8">
    <location>
        <begin position="373"/>
        <end position="397"/>
    </location>
</feature>
<dbReference type="PROSITE" id="PS00217">
    <property type="entry name" value="SUGAR_TRANSPORT_2"/>
    <property type="match status" value="1"/>
</dbReference>
<evidence type="ECO:0000256" key="4">
    <source>
        <dbReference type="ARBA" id="ARBA00022692"/>
    </source>
</evidence>
<dbReference type="EMBL" id="JAFJYH010000161">
    <property type="protein sequence ID" value="KAG4417226.1"/>
    <property type="molecule type" value="Genomic_DNA"/>
</dbReference>
<organism evidence="10 11">
    <name type="scientific">Cadophora malorum</name>
    <dbReference type="NCBI Taxonomy" id="108018"/>
    <lineage>
        <taxon>Eukaryota</taxon>
        <taxon>Fungi</taxon>
        <taxon>Dikarya</taxon>
        <taxon>Ascomycota</taxon>
        <taxon>Pezizomycotina</taxon>
        <taxon>Leotiomycetes</taxon>
        <taxon>Helotiales</taxon>
        <taxon>Ploettnerulaceae</taxon>
        <taxon>Cadophora</taxon>
    </lineage>
</organism>
<comment type="similarity">
    <text evidence="2 7">Belongs to the major facilitator superfamily. Sugar transporter (TC 2.A.1.1) family.</text>
</comment>
<keyword evidence="11" id="KW-1185">Reference proteome</keyword>
<keyword evidence="4 8" id="KW-0812">Transmembrane</keyword>
<feature type="transmembrane region" description="Helical" evidence="8">
    <location>
        <begin position="317"/>
        <end position="334"/>
    </location>
</feature>
<evidence type="ECO:0000256" key="2">
    <source>
        <dbReference type="ARBA" id="ARBA00010992"/>
    </source>
</evidence>
<reference evidence="10" key="1">
    <citation type="submission" date="2021-02" db="EMBL/GenBank/DDBJ databases">
        <title>Genome sequence Cadophora malorum strain M34.</title>
        <authorList>
            <person name="Stefanovic E."/>
            <person name="Vu D."/>
            <person name="Scully C."/>
            <person name="Dijksterhuis J."/>
            <person name="Roader J."/>
            <person name="Houbraken J."/>
        </authorList>
    </citation>
    <scope>NUCLEOTIDE SEQUENCE</scope>
    <source>
        <strain evidence="10">M34</strain>
    </source>
</reference>
<dbReference type="Proteomes" id="UP000664132">
    <property type="component" value="Unassembled WGS sequence"/>
</dbReference>
<comment type="subcellular location">
    <subcellularLocation>
        <location evidence="1">Membrane</location>
        <topology evidence="1">Multi-pass membrane protein</topology>
    </subcellularLocation>
</comment>
<dbReference type="GO" id="GO:0005351">
    <property type="term" value="F:carbohydrate:proton symporter activity"/>
    <property type="evidence" value="ECO:0007669"/>
    <property type="project" value="TreeGrafter"/>
</dbReference>
<feature type="domain" description="Major facilitator superfamily (MFS) profile" evidence="9">
    <location>
        <begin position="27"/>
        <end position="464"/>
    </location>
</feature>
<name>A0A8H7TD07_9HELO</name>
<gene>
    <name evidence="10" type="ORF">IFR04_009675</name>
</gene>
<feature type="transmembrane region" description="Helical" evidence="8">
    <location>
        <begin position="409"/>
        <end position="430"/>
    </location>
</feature>
<evidence type="ECO:0000256" key="8">
    <source>
        <dbReference type="SAM" id="Phobius"/>
    </source>
</evidence>
<keyword evidence="3 7" id="KW-0813">Transport</keyword>